<dbReference type="Proteomes" id="UP001589607">
    <property type="component" value="Unassembled WGS sequence"/>
</dbReference>
<dbReference type="InterPro" id="IPR036390">
    <property type="entry name" value="WH_DNA-bd_sf"/>
</dbReference>
<proteinExistence type="predicted"/>
<dbReference type="SUPFAM" id="SSF46785">
    <property type="entry name" value="Winged helix' DNA-binding domain"/>
    <property type="match status" value="1"/>
</dbReference>
<evidence type="ECO:0000313" key="1">
    <source>
        <dbReference type="EMBL" id="MFB9095227.1"/>
    </source>
</evidence>
<keyword evidence="2" id="KW-1185">Reference proteome</keyword>
<name>A0ABV5GIM2_9FLAO</name>
<comment type="caution">
    <text evidence="1">The sequence shown here is derived from an EMBL/GenBank/DDBJ whole genome shotgun (WGS) entry which is preliminary data.</text>
</comment>
<dbReference type="EMBL" id="JBHMEY010000004">
    <property type="protein sequence ID" value="MFB9095227.1"/>
    <property type="molecule type" value="Genomic_DNA"/>
</dbReference>
<organism evidence="1 2">
    <name type="scientific">Flavobacterium jumunjinense</name>
    <dbReference type="NCBI Taxonomy" id="998845"/>
    <lineage>
        <taxon>Bacteria</taxon>
        <taxon>Pseudomonadati</taxon>
        <taxon>Bacteroidota</taxon>
        <taxon>Flavobacteriia</taxon>
        <taxon>Flavobacteriales</taxon>
        <taxon>Flavobacteriaceae</taxon>
        <taxon>Flavobacterium</taxon>
    </lineage>
</organism>
<protein>
    <submittedName>
        <fullName evidence="1">GbsR/MarR family transcriptional regulator</fullName>
    </submittedName>
</protein>
<dbReference type="Gene3D" id="1.10.10.10">
    <property type="entry name" value="Winged helix-like DNA-binding domain superfamily/Winged helix DNA-binding domain"/>
    <property type="match status" value="1"/>
</dbReference>
<reference evidence="1 2" key="1">
    <citation type="submission" date="2024-09" db="EMBL/GenBank/DDBJ databases">
        <authorList>
            <person name="Sun Q."/>
            <person name="Mori K."/>
        </authorList>
    </citation>
    <scope>NUCLEOTIDE SEQUENCE [LARGE SCALE GENOMIC DNA]</scope>
    <source>
        <strain evidence="1 2">CECT 7955</strain>
    </source>
</reference>
<sequence>MHEEKLEIIELLGVHFEQLYNIPPLAARILGTLIIDGCKSGLTFEDLVEKMKASKSSISTNLNLLQKMEKINYFTIVGDRKKYFKAAPLSERLENYLTLVNNEKILIDKIINYREKNISCKQEEINLQNSYAYKEHMLKAEQLLTNTINKFKEIEIKNQSNK</sequence>
<dbReference type="RefSeq" id="WP_236458155.1">
    <property type="nucleotide sequence ID" value="NZ_CBCSGE010000015.1"/>
</dbReference>
<accession>A0ABV5GIM2</accession>
<evidence type="ECO:0000313" key="2">
    <source>
        <dbReference type="Proteomes" id="UP001589607"/>
    </source>
</evidence>
<gene>
    <name evidence="1" type="ORF">ACFFVF_01750</name>
</gene>
<dbReference type="InterPro" id="IPR036388">
    <property type="entry name" value="WH-like_DNA-bd_sf"/>
</dbReference>